<accession>A0A9W8MFK3</accession>
<dbReference type="InterPro" id="IPR039774">
    <property type="entry name" value="Sin3-like"/>
</dbReference>
<reference evidence="8" key="1">
    <citation type="submission" date="2022-06" db="EMBL/GenBank/DDBJ databases">
        <title>Genome Sequence of Candolleomyces eurysporus.</title>
        <authorList>
            <person name="Buettner E."/>
        </authorList>
    </citation>
    <scope>NUCLEOTIDE SEQUENCE</scope>
    <source>
        <strain evidence="8">VTCC 930004</strain>
    </source>
</reference>
<sequence length="427" mass="46734">MSVDKLPRAISKPSLSKPRSASPVKEQKPSRSHYRPLNVTDALTYLEEVKVQFADQPDVYNQFLDIMEEFKNEQIDTLGVIKRIPQVFHGHPALIQGFNTFLPAGYLIECSIDAHDSSLITVTTPSGTIHSTQNGSNRGQMLWTSVAVARPESVVEYGDATEPAIQYVRTVKARCDDETYRQFLGILLQYVHTTEVIDEAEVCRQIQLLLKDAPDLANDFRVFVPDRSQQGLDGSLPNQPLPRTTTPTLEGTGDYIIPFGYTDCLYAFNPQSSKPSAEHDAGDKALAERLGLKSVSRVDLHTVAAQSDVVFVLAPGGPSTYHIVDEPFLRKMKKTGVLVNASRGTLVDSDALAKVLKEGGIWAAGLDVVEGEPKIPIDHPLVREPRCMILPHIGSATNETRVDMATLAANNAIAAVLNQPMPCALAL</sequence>
<gene>
    <name evidence="8" type="ORF">H1R20_g10320</name>
</gene>
<dbReference type="OrthoDB" id="10265969at2759"/>
<name>A0A9W8MFK3_9AGAR</name>
<dbReference type="PROSITE" id="PS51477">
    <property type="entry name" value="PAH"/>
    <property type="match status" value="2"/>
</dbReference>
<dbReference type="InterPro" id="IPR036600">
    <property type="entry name" value="PAH_sf"/>
</dbReference>
<evidence type="ECO:0000259" key="7">
    <source>
        <dbReference type="Pfam" id="PF02826"/>
    </source>
</evidence>
<evidence type="ECO:0000256" key="2">
    <source>
        <dbReference type="ARBA" id="ARBA00022491"/>
    </source>
</evidence>
<dbReference type="PROSITE" id="PS00671">
    <property type="entry name" value="D_2_HYDROXYACID_DH_3"/>
    <property type="match status" value="1"/>
</dbReference>
<dbReference type="GO" id="GO:0070822">
    <property type="term" value="C:Sin3-type complex"/>
    <property type="evidence" value="ECO:0007669"/>
    <property type="project" value="TreeGrafter"/>
</dbReference>
<evidence type="ECO:0000256" key="1">
    <source>
        <dbReference type="ARBA" id="ARBA00004123"/>
    </source>
</evidence>
<dbReference type="SUPFAM" id="SSF51735">
    <property type="entry name" value="NAD(P)-binding Rossmann-fold domains"/>
    <property type="match status" value="1"/>
</dbReference>
<dbReference type="InterPro" id="IPR003822">
    <property type="entry name" value="PAH"/>
</dbReference>
<evidence type="ECO:0000256" key="3">
    <source>
        <dbReference type="ARBA" id="ARBA00023002"/>
    </source>
</evidence>
<keyword evidence="3" id="KW-0560">Oxidoreductase</keyword>
<dbReference type="InterPro" id="IPR006140">
    <property type="entry name" value="D-isomer_DH_NAD-bd"/>
</dbReference>
<evidence type="ECO:0000256" key="5">
    <source>
        <dbReference type="PROSITE-ProRule" id="PRU00810"/>
    </source>
</evidence>
<proteinExistence type="predicted"/>
<dbReference type="GO" id="GO:0051287">
    <property type="term" value="F:NAD binding"/>
    <property type="evidence" value="ECO:0007669"/>
    <property type="project" value="InterPro"/>
</dbReference>
<dbReference type="InterPro" id="IPR036291">
    <property type="entry name" value="NAD(P)-bd_dom_sf"/>
</dbReference>
<feature type="region of interest" description="Disordered" evidence="6">
    <location>
        <begin position="1"/>
        <end position="33"/>
    </location>
</feature>
<dbReference type="PANTHER" id="PTHR12346:SF0">
    <property type="entry name" value="SIN3A, ISOFORM G"/>
    <property type="match status" value="1"/>
</dbReference>
<evidence type="ECO:0000256" key="4">
    <source>
        <dbReference type="ARBA" id="ARBA00023242"/>
    </source>
</evidence>
<organism evidence="8 9">
    <name type="scientific">Candolleomyces eurysporus</name>
    <dbReference type="NCBI Taxonomy" id="2828524"/>
    <lineage>
        <taxon>Eukaryota</taxon>
        <taxon>Fungi</taxon>
        <taxon>Dikarya</taxon>
        <taxon>Basidiomycota</taxon>
        <taxon>Agaricomycotina</taxon>
        <taxon>Agaricomycetes</taxon>
        <taxon>Agaricomycetidae</taxon>
        <taxon>Agaricales</taxon>
        <taxon>Agaricineae</taxon>
        <taxon>Psathyrellaceae</taxon>
        <taxon>Candolleomyces</taxon>
    </lineage>
</organism>
<keyword evidence="9" id="KW-1185">Reference proteome</keyword>
<dbReference type="PANTHER" id="PTHR12346">
    <property type="entry name" value="SIN3B-RELATED"/>
    <property type="match status" value="1"/>
</dbReference>
<dbReference type="InterPro" id="IPR029753">
    <property type="entry name" value="D-isomer_DH_CS"/>
</dbReference>
<evidence type="ECO:0000313" key="9">
    <source>
        <dbReference type="Proteomes" id="UP001140091"/>
    </source>
</evidence>
<dbReference type="SUPFAM" id="SSF47762">
    <property type="entry name" value="PAH2 domain"/>
    <property type="match status" value="2"/>
</dbReference>
<evidence type="ECO:0000313" key="8">
    <source>
        <dbReference type="EMBL" id="KAJ2926784.1"/>
    </source>
</evidence>
<dbReference type="Gene3D" id="3.40.50.720">
    <property type="entry name" value="NAD(P)-binding Rossmann-like Domain"/>
    <property type="match status" value="2"/>
</dbReference>
<evidence type="ECO:0000256" key="6">
    <source>
        <dbReference type="SAM" id="MobiDB-lite"/>
    </source>
</evidence>
<protein>
    <recommendedName>
        <fullName evidence="7">D-isomer specific 2-hydroxyacid dehydrogenase NAD-binding domain-containing protein</fullName>
    </recommendedName>
</protein>
<dbReference type="Gene3D" id="1.20.1160.11">
    <property type="entry name" value="Paired amphipathic helix"/>
    <property type="match status" value="2"/>
</dbReference>
<dbReference type="EMBL" id="JANBPK010001046">
    <property type="protein sequence ID" value="KAJ2926784.1"/>
    <property type="molecule type" value="Genomic_DNA"/>
</dbReference>
<comment type="caution">
    <text evidence="8">The sequence shown here is derived from an EMBL/GenBank/DDBJ whole genome shotgun (WGS) entry which is preliminary data.</text>
</comment>
<feature type="non-terminal residue" evidence="8">
    <location>
        <position position="1"/>
    </location>
</feature>
<comment type="subcellular location">
    <subcellularLocation>
        <location evidence="1 5">Nucleus</location>
    </subcellularLocation>
</comment>
<dbReference type="Proteomes" id="UP001140091">
    <property type="component" value="Unassembled WGS sequence"/>
</dbReference>
<keyword evidence="4 5" id="KW-0539">Nucleus</keyword>
<dbReference type="Pfam" id="PF02826">
    <property type="entry name" value="2-Hacid_dh_C"/>
    <property type="match status" value="1"/>
</dbReference>
<dbReference type="Pfam" id="PF02671">
    <property type="entry name" value="PAH"/>
    <property type="match status" value="2"/>
</dbReference>
<dbReference type="FunFam" id="1.20.1160.11:FF:000001">
    <property type="entry name" value="Paired amphipathic helix protein Sin3"/>
    <property type="match status" value="1"/>
</dbReference>
<dbReference type="GO" id="GO:0000122">
    <property type="term" value="P:negative regulation of transcription by RNA polymerase II"/>
    <property type="evidence" value="ECO:0007669"/>
    <property type="project" value="TreeGrafter"/>
</dbReference>
<dbReference type="AlphaFoldDB" id="A0A9W8MFK3"/>
<keyword evidence="2" id="KW-0678">Repressor</keyword>
<feature type="region of interest" description="Disordered" evidence="6">
    <location>
        <begin position="228"/>
        <end position="247"/>
    </location>
</feature>
<dbReference type="GO" id="GO:0003714">
    <property type="term" value="F:transcription corepressor activity"/>
    <property type="evidence" value="ECO:0007669"/>
    <property type="project" value="InterPro"/>
</dbReference>
<dbReference type="GO" id="GO:0016491">
    <property type="term" value="F:oxidoreductase activity"/>
    <property type="evidence" value="ECO:0007669"/>
    <property type="project" value="UniProtKB-KW"/>
</dbReference>
<feature type="domain" description="D-isomer specific 2-hydroxyacid dehydrogenase NAD-binding" evidence="7">
    <location>
        <begin position="294"/>
        <end position="394"/>
    </location>
</feature>